<comment type="caution">
    <text evidence="1">The sequence shown here is derived from an EMBL/GenBank/DDBJ whole genome shotgun (WGS) entry which is preliminary data.</text>
</comment>
<evidence type="ECO:0000313" key="1">
    <source>
        <dbReference type="EMBL" id="KEQ27686.1"/>
    </source>
</evidence>
<dbReference type="EMBL" id="JNVM01000002">
    <property type="protein sequence ID" value="KEQ27686.1"/>
    <property type="molecule type" value="Genomic_DNA"/>
</dbReference>
<keyword evidence="2" id="KW-1185">Reference proteome</keyword>
<reference evidence="1 2" key="1">
    <citation type="submission" date="2014-06" db="EMBL/GenBank/DDBJ databases">
        <title>Draft genome sequence of Paenibacillus sp. MSt1.</title>
        <authorList>
            <person name="Aw Y.K."/>
            <person name="Ong K.S."/>
            <person name="Gan H.M."/>
            <person name="Lee S.M."/>
        </authorList>
    </citation>
    <scope>NUCLEOTIDE SEQUENCE [LARGE SCALE GENOMIC DNA]</scope>
    <source>
        <strain evidence="1 2">MSt1</strain>
    </source>
</reference>
<dbReference type="RefSeq" id="WP_036675511.1">
    <property type="nucleotide sequence ID" value="NZ_FYEP01000004.1"/>
</dbReference>
<protein>
    <submittedName>
        <fullName evidence="1">Uncharacterized protein</fullName>
    </submittedName>
</protein>
<accession>A0A081PAG3</accession>
<dbReference type="eggNOG" id="ENOG50337CS">
    <property type="taxonomic scope" value="Bacteria"/>
</dbReference>
<dbReference type="Proteomes" id="UP000028123">
    <property type="component" value="Unassembled WGS sequence"/>
</dbReference>
<evidence type="ECO:0000313" key="2">
    <source>
        <dbReference type="Proteomes" id="UP000028123"/>
    </source>
</evidence>
<name>A0A081PAG3_9BACL</name>
<dbReference type="OrthoDB" id="2453499at2"/>
<gene>
    <name evidence="1" type="ORF">ET33_13435</name>
</gene>
<organism evidence="1 2">
    <name type="scientific">Paenibacillus tyrfis</name>
    <dbReference type="NCBI Taxonomy" id="1501230"/>
    <lineage>
        <taxon>Bacteria</taxon>
        <taxon>Bacillati</taxon>
        <taxon>Bacillota</taxon>
        <taxon>Bacilli</taxon>
        <taxon>Bacillales</taxon>
        <taxon>Paenibacillaceae</taxon>
        <taxon>Paenibacillus</taxon>
    </lineage>
</organism>
<dbReference type="AlphaFoldDB" id="A0A081PAG3"/>
<sequence length="102" mass="11417">MSKRYRITREFKENGTSGQGISLEECKRYFSAKPDFAYSSVFTVTGATTMSIEGDFFMWSCGDSKIPFRHYQGDIYVSGSNEAVIPKMMEIAGELDADVLEG</sequence>
<proteinExistence type="predicted"/>